<dbReference type="NCBIfam" id="TIGR00231">
    <property type="entry name" value="small_GTP"/>
    <property type="match status" value="1"/>
</dbReference>
<accession>A0A2G2X5W3</accession>
<dbReference type="InterPro" id="IPR005225">
    <property type="entry name" value="Small_GTP-bd"/>
</dbReference>
<dbReference type="Gene3D" id="2.40.50.250">
    <property type="entry name" value="bipa protein"/>
    <property type="match status" value="1"/>
</dbReference>
<dbReference type="PANTHER" id="PTHR42908">
    <property type="entry name" value="TRANSLATION ELONGATION FACTOR-RELATED"/>
    <property type="match status" value="1"/>
</dbReference>
<dbReference type="InterPro" id="IPR042116">
    <property type="entry name" value="TypA/BipA_C"/>
</dbReference>
<dbReference type="Gene3D" id="3.30.70.240">
    <property type="match status" value="1"/>
</dbReference>
<dbReference type="Gene3D" id="2.40.30.10">
    <property type="entry name" value="Translation factors"/>
    <property type="match status" value="1"/>
</dbReference>
<dbReference type="PANTHER" id="PTHR42908:SF8">
    <property type="entry name" value="TR-TYPE G DOMAIN-CONTAINING PROTEIN"/>
    <property type="match status" value="1"/>
</dbReference>
<dbReference type="FunFam" id="3.30.70.240:FF:000002">
    <property type="entry name" value="GTP-binding protein TypA"/>
    <property type="match status" value="1"/>
</dbReference>
<dbReference type="Gene3D" id="3.30.70.870">
    <property type="entry name" value="Elongation Factor G (Translational Gtpase), domain 3"/>
    <property type="match status" value="1"/>
</dbReference>
<dbReference type="SUPFAM" id="SSF54980">
    <property type="entry name" value="EF-G C-terminal domain-like"/>
    <property type="match status" value="2"/>
</dbReference>
<dbReference type="Pfam" id="PF00009">
    <property type="entry name" value="GTP_EFTU"/>
    <property type="match status" value="1"/>
</dbReference>
<dbReference type="GO" id="GO:0003924">
    <property type="term" value="F:GTPase activity"/>
    <property type="evidence" value="ECO:0007669"/>
    <property type="project" value="InterPro"/>
</dbReference>
<dbReference type="InterPro" id="IPR027417">
    <property type="entry name" value="P-loop_NTPase"/>
</dbReference>
<dbReference type="FunFam" id="2.40.30.10:FF:000016">
    <property type="entry name" value="GTP-binding protein TypA"/>
    <property type="match status" value="1"/>
</dbReference>
<dbReference type="CDD" id="cd01891">
    <property type="entry name" value="TypA_BipA"/>
    <property type="match status" value="1"/>
</dbReference>
<dbReference type="PROSITE" id="PS51722">
    <property type="entry name" value="G_TR_2"/>
    <property type="match status" value="1"/>
</dbReference>
<gene>
    <name evidence="2" type="ORF">CQW23_07271</name>
</gene>
<dbReference type="SUPFAM" id="SSF52540">
    <property type="entry name" value="P-loop containing nucleoside triphosphate hydrolases"/>
    <property type="match status" value="1"/>
</dbReference>
<dbReference type="InterPro" id="IPR047043">
    <property type="entry name" value="BipA_III"/>
</dbReference>
<evidence type="ECO:0000313" key="3">
    <source>
        <dbReference type="Proteomes" id="UP000224567"/>
    </source>
</evidence>
<dbReference type="PROSITE" id="PS00301">
    <property type="entry name" value="G_TR_1"/>
    <property type="match status" value="1"/>
</dbReference>
<dbReference type="InterPro" id="IPR004161">
    <property type="entry name" value="EFTu-like_2"/>
</dbReference>
<dbReference type="FunFam" id="3.30.70.870:FF:000003">
    <property type="entry name" value="GTP-binding protein TypA"/>
    <property type="match status" value="1"/>
</dbReference>
<dbReference type="NCBIfam" id="TIGR01394">
    <property type="entry name" value="TypA_BipA"/>
    <property type="match status" value="1"/>
</dbReference>
<dbReference type="EMBL" id="MLFT02000003">
    <property type="protein sequence ID" value="PHT52809.1"/>
    <property type="molecule type" value="Genomic_DNA"/>
</dbReference>
<dbReference type="GO" id="GO:0010467">
    <property type="term" value="P:gene expression"/>
    <property type="evidence" value="ECO:0007669"/>
    <property type="project" value="UniProtKB-ARBA"/>
</dbReference>
<dbReference type="Pfam" id="PF21018">
    <property type="entry name" value="BipA_C"/>
    <property type="match status" value="1"/>
</dbReference>
<keyword evidence="3" id="KW-1185">Reference proteome</keyword>
<dbReference type="InterPro" id="IPR048876">
    <property type="entry name" value="BipA_C"/>
</dbReference>
<dbReference type="GO" id="GO:0005829">
    <property type="term" value="C:cytosol"/>
    <property type="evidence" value="ECO:0007669"/>
    <property type="project" value="TreeGrafter"/>
</dbReference>
<dbReference type="InterPro" id="IPR035651">
    <property type="entry name" value="BipA_V"/>
</dbReference>
<dbReference type="STRING" id="33114.A0A2G2X5W3"/>
<reference evidence="2 3" key="1">
    <citation type="journal article" date="2017" name="Genome Biol.">
        <title>New reference genome sequences of hot pepper reveal the massive evolution of plant disease-resistance genes by retroduplication.</title>
        <authorList>
            <person name="Kim S."/>
            <person name="Park J."/>
            <person name="Yeom S.I."/>
            <person name="Kim Y.M."/>
            <person name="Seo E."/>
            <person name="Kim K.T."/>
            <person name="Kim M.S."/>
            <person name="Lee J.M."/>
            <person name="Cheong K."/>
            <person name="Shin H.S."/>
            <person name="Kim S.B."/>
            <person name="Han K."/>
            <person name="Lee J."/>
            <person name="Park M."/>
            <person name="Lee H.A."/>
            <person name="Lee H.Y."/>
            <person name="Lee Y."/>
            <person name="Oh S."/>
            <person name="Lee J.H."/>
            <person name="Choi E."/>
            <person name="Choi E."/>
            <person name="Lee S.E."/>
            <person name="Jeon J."/>
            <person name="Kim H."/>
            <person name="Choi G."/>
            <person name="Song H."/>
            <person name="Lee J."/>
            <person name="Lee S.C."/>
            <person name="Kwon J.K."/>
            <person name="Lee H.Y."/>
            <person name="Koo N."/>
            <person name="Hong Y."/>
            <person name="Kim R.W."/>
            <person name="Kang W.H."/>
            <person name="Huh J.H."/>
            <person name="Kang B.C."/>
            <person name="Yang T.J."/>
            <person name="Lee Y.H."/>
            <person name="Bennetzen J.L."/>
            <person name="Choi D."/>
        </authorList>
    </citation>
    <scope>NUCLEOTIDE SEQUENCE [LARGE SCALE GENOMIC DNA]</scope>
    <source>
        <strain evidence="3">cv. PBC81</strain>
    </source>
</reference>
<dbReference type="InterPro" id="IPR009000">
    <property type="entry name" value="Transl_B-barrel_sf"/>
</dbReference>
<dbReference type="AlphaFoldDB" id="A0A2G2X5W3"/>
<name>A0A2G2X5W3_CAPBA</name>
<evidence type="ECO:0000259" key="1">
    <source>
        <dbReference type="PROSITE" id="PS51722"/>
    </source>
</evidence>
<proteinExistence type="predicted"/>
<reference evidence="3" key="2">
    <citation type="journal article" date="2017" name="J. Anim. Genet.">
        <title>Multiple reference genome sequences of hot pepper reveal the massive evolution of plant disease resistance genes by retroduplication.</title>
        <authorList>
            <person name="Kim S."/>
            <person name="Park J."/>
            <person name="Yeom S.-I."/>
            <person name="Kim Y.-M."/>
            <person name="Seo E."/>
            <person name="Kim K.-T."/>
            <person name="Kim M.-S."/>
            <person name="Lee J.M."/>
            <person name="Cheong K."/>
            <person name="Shin H.-S."/>
            <person name="Kim S.-B."/>
            <person name="Han K."/>
            <person name="Lee J."/>
            <person name="Park M."/>
            <person name="Lee H.-A."/>
            <person name="Lee H.-Y."/>
            <person name="Lee Y."/>
            <person name="Oh S."/>
            <person name="Lee J.H."/>
            <person name="Choi E."/>
            <person name="Choi E."/>
            <person name="Lee S.E."/>
            <person name="Jeon J."/>
            <person name="Kim H."/>
            <person name="Choi G."/>
            <person name="Song H."/>
            <person name="Lee J."/>
            <person name="Lee S.-C."/>
            <person name="Kwon J.-K."/>
            <person name="Lee H.-Y."/>
            <person name="Koo N."/>
            <person name="Hong Y."/>
            <person name="Kim R.W."/>
            <person name="Kang W.-H."/>
            <person name="Huh J.H."/>
            <person name="Kang B.-C."/>
            <person name="Yang T.-J."/>
            <person name="Lee Y.-H."/>
            <person name="Bennetzen J.L."/>
            <person name="Choi D."/>
        </authorList>
    </citation>
    <scope>NUCLEOTIDE SEQUENCE [LARGE SCALE GENOMIC DNA]</scope>
    <source>
        <strain evidence="3">cv. PBC81</strain>
    </source>
</reference>
<dbReference type="CDD" id="cd16263">
    <property type="entry name" value="BipA_III"/>
    <property type="match status" value="1"/>
</dbReference>
<dbReference type="Proteomes" id="UP000224567">
    <property type="component" value="Unassembled WGS sequence"/>
</dbReference>
<protein>
    <submittedName>
        <fullName evidence="2">GTP-binding protein TypA/BipA-like protein</fullName>
    </submittedName>
</protein>
<dbReference type="GO" id="GO:0009409">
    <property type="term" value="P:response to cold"/>
    <property type="evidence" value="ECO:0007669"/>
    <property type="project" value="UniProtKB-ARBA"/>
</dbReference>
<sequence>MEMSMASTTVSFPLPNSTCTKKTFRLSTPFLKKHLFGSTLPCFLSSKVPLKRCSLNLLPTSMKSSVSEAPSEKKRQLMRRSDIRNIAIVAHVDHGKTTLVDSMLKQAKVFRDNQFVQERIMDSNDIERERGITILSKNTSITYKDTKINIIDTPGHSDFGGEVERILNMVEGVLLVVDSVEGPMPQTRFVLKKALEFGHAVVVVVNKIDRPSARPEFVVNSTFELFIELNATDEQCDFQVIYASGIKGKAGLSPENLGEDLGPLFEAVIRCIPGPKINKNGALQMLATNIEYEEHKGRIAIGRVHAGSLRRGMDVKICTSEDECRFGRVSELFVYEKFSRVPAETVEAGDICAVCGIDDIQIGETIADKSEGKPLPTIKVEEPTVKMSFSVNTSPFVGREGKYVTSRNLRDRLYRELERNLAMKVEDGETADTFIVSGRGTLHITILIENMRREGYEFMVGPPKVINKKEGDKLLEPYEIATVEVPEEHMGSVVELLGKRRGQMFDMQGLGSEGTTFLKYKIPTRGLLGLRNSILTASRGTAILNTIFDSYGPWAGDISTRDLGSLIAFEDGTSTSYALMSSQDRGQLFIGPGVDVYKGQIVGIHQRPGDLALNVCKKKAATNVRSNKEVTVVLDTPLDFSLDDCIEYIQEDELVEVTPSSIRMLKNPKATKKTR</sequence>
<dbReference type="InterPro" id="IPR000640">
    <property type="entry name" value="EFG_V-like"/>
</dbReference>
<dbReference type="FunFam" id="3.40.50.300:FF:000055">
    <property type="entry name" value="GTP-binding protein TypA"/>
    <property type="match status" value="1"/>
</dbReference>
<dbReference type="InterPro" id="IPR035647">
    <property type="entry name" value="EFG_III/V"/>
</dbReference>
<dbReference type="SMART" id="SM00838">
    <property type="entry name" value="EFG_C"/>
    <property type="match status" value="1"/>
</dbReference>
<dbReference type="CDD" id="cd03710">
    <property type="entry name" value="BipA_TypA_C"/>
    <property type="match status" value="1"/>
</dbReference>
<dbReference type="SUPFAM" id="SSF50447">
    <property type="entry name" value="Translation proteins"/>
    <property type="match status" value="1"/>
</dbReference>
<dbReference type="FunFam" id="2.40.50.250:FF:000001">
    <property type="entry name" value="GTP-binding protein TypA"/>
    <property type="match status" value="1"/>
</dbReference>
<evidence type="ECO:0000313" key="2">
    <source>
        <dbReference type="EMBL" id="PHT52809.1"/>
    </source>
</evidence>
<dbReference type="GO" id="GO:0042254">
    <property type="term" value="P:ribosome biogenesis"/>
    <property type="evidence" value="ECO:0007669"/>
    <property type="project" value="UniProtKB-ARBA"/>
</dbReference>
<dbReference type="OrthoDB" id="364892at2759"/>
<dbReference type="GO" id="GO:1990904">
    <property type="term" value="C:ribonucleoprotein complex"/>
    <property type="evidence" value="ECO:0007669"/>
    <property type="project" value="TreeGrafter"/>
</dbReference>
<dbReference type="CDD" id="cd03691">
    <property type="entry name" value="BipA_TypA_II"/>
    <property type="match status" value="1"/>
</dbReference>
<dbReference type="Pfam" id="PF03144">
    <property type="entry name" value="GTP_EFTU_D2"/>
    <property type="match status" value="1"/>
</dbReference>
<dbReference type="InterPro" id="IPR047042">
    <property type="entry name" value="BipA_II"/>
</dbReference>
<dbReference type="PRINTS" id="PR00315">
    <property type="entry name" value="ELONGATNFCT"/>
</dbReference>
<dbReference type="InterPro" id="IPR031157">
    <property type="entry name" value="G_TR_CS"/>
</dbReference>
<organism evidence="2 3">
    <name type="scientific">Capsicum baccatum</name>
    <name type="common">Peruvian pepper</name>
    <dbReference type="NCBI Taxonomy" id="33114"/>
    <lineage>
        <taxon>Eukaryota</taxon>
        <taxon>Viridiplantae</taxon>
        <taxon>Streptophyta</taxon>
        <taxon>Embryophyta</taxon>
        <taxon>Tracheophyta</taxon>
        <taxon>Spermatophyta</taxon>
        <taxon>Magnoliopsida</taxon>
        <taxon>eudicotyledons</taxon>
        <taxon>Gunneridae</taxon>
        <taxon>Pentapetalae</taxon>
        <taxon>asterids</taxon>
        <taxon>lamiids</taxon>
        <taxon>Solanales</taxon>
        <taxon>Solanaceae</taxon>
        <taxon>Solanoideae</taxon>
        <taxon>Capsiceae</taxon>
        <taxon>Capsicum</taxon>
    </lineage>
</organism>
<dbReference type="Pfam" id="PF00679">
    <property type="entry name" value="EFG_C"/>
    <property type="match status" value="1"/>
</dbReference>
<comment type="caution">
    <text evidence="2">The sequence shown here is derived from an EMBL/GenBank/DDBJ whole genome shotgun (WGS) entry which is preliminary data.</text>
</comment>
<dbReference type="Gene3D" id="3.40.50.300">
    <property type="entry name" value="P-loop containing nucleotide triphosphate hydrolases"/>
    <property type="match status" value="1"/>
</dbReference>
<dbReference type="InterPro" id="IPR000795">
    <property type="entry name" value="T_Tr_GTP-bd_dom"/>
</dbReference>
<dbReference type="InterPro" id="IPR006298">
    <property type="entry name" value="BipA"/>
</dbReference>
<feature type="domain" description="Tr-type G" evidence="1">
    <location>
        <begin position="81"/>
        <end position="276"/>
    </location>
</feature>
<dbReference type="GO" id="GO:0005525">
    <property type="term" value="F:GTP binding"/>
    <property type="evidence" value="ECO:0007669"/>
    <property type="project" value="InterPro"/>
</dbReference>
<dbReference type="InterPro" id="IPR047041">
    <property type="entry name" value="BipA_GTP-bd_dom"/>
</dbReference>